<dbReference type="SUPFAM" id="SSF47413">
    <property type="entry name" value="lambda repressor-like DNA-binding domains"/>
    <property type="match status" value="1"/>
</dbReference>
<reference evidence="5 6" key="1">
    <citation type="submission" date="2022-10" db="EMBL/GenBank/DDBJ databases">
        <title>Draft genome assembly of moderately radiation resistant bacterium Metabacillus halosaccharovorans.</title>
        <authorList>
            <person name="Pal S."/>
            <person name="Gopinathan A."/>
        </authorList>
    </citation>
    <scope>NUCLEOTIDE SEQUENCE [LARGE SCALE GENOMIC DNA]</scope>
    <source>
        <strain evidence="5 6">VITHBRA001</strain>
    </source>
</reference>
<dbReference type="Gene3D" id="1.10.260.40">
    <property type="entry name" value="lambda repressor-like DNA-binding domains"/>
    <property type="match status" value="1"/>
</dbReference>
<dbReference type="SUPFAM" id="SSF53822">
    <property type="entry name" value="Periplasmic binding protein-like I"/>
    <property type="match status" value="1"/>
</dbReference>
<dbReference type="InterPro" id="IPR046335">
    <property type="entry name" value="LacI/GalR-like_sensor"/>
</dbReference>
<dbReference type="Proteomes" id="UP001526147">
    <property type="component" value="Unassembled WGS sequence"/>
</dbReference>
<keyword evidence="6" id="KW-1185">Reference proteome</keyword>
<evidence type="ECO:0000313" key="5">
    <source>
        <dbReference type="EMBL" id="MCV9886647.1"/>
    </source>
</evidence>
<dbReference type="InterPro" id="IPR000843">
    <property type="entry name" value="HTH_LacI"/>
</dbReference>
<dbReference type="InterPro" id="IPR028082">
    <property type="entry name" value="Peripla_BP_I"/>
</dbReference>
<organism evidence="5 6">
    <name type="scientific">Metabacillus halosaccharovorans</name>
    <dbReference type="NCBI Taxonomy" id="930124"/>
    <lineage>
        <taxon>Bacteria</taxon>
        <taxon>Bacillati</taxon>
        <taxon>Bacillota</taxon>
        <taxon>Bacilli</taxon>
        <taxon>Bacillales</taxon>
        <taxon>Bacillaceae</taxon>
        <taxon>Metabacillus</taxon>
    </lineage>
</organism>
<dbReference type="SMART" id="SM00354">
    <property type="entry name" value="HTH_LACI"/>
    <property type="match status" value="1"/>
</dbReference>
<dbReference type="CDD" id="cd01392">
    <property type="entry name" value="HTH_LacI"/>
    <property type="match status" value="1"/>
</dbReference>
<protein>
    <submittedName>
        <fullName evidence="5">LacI family transcriptional regulator</fullName>
    </submittedName>
</protein>
<comment type="caution">
    <text evidence="5">The sequence shown here is derived from an EMBL/GenBank/DDBJ whole genome shotgun (WGS) entry which is preliminary data.</text>
</comment>
<gene>
    <name evidence="5" type="ORF">OIH86_13485</name>
</gene>
<feature type="domain" description="HTH lacI-type" evidence="4">
    <location>
        <begin position="2"/>
        <end position="56"/>
    </location>
</feature>
<keyword evidence="3" id="KW-0804">Transcription</keyword>
<dbReference type="PANTHER" id="PTHR30146:SF136">
    <property type="entry name" value="NTD BIOSYNTHESIS OPERON REGULATOR NTDR"/>
    <property type="match status" value="1"/>
</dbReference>
<accession>A0ABT3DJ10</accession>
<keyword evidence="1" id="KW-0805">Transcription regulation</keyword>
<name>A0ABT3DJ10_9BACI</name>
<proteinExistence type="predicted"/>
<dbReference type="InterPro" id="IPR010982">
    <property type="entry name" value="Lambda_DNA-bd_dom_sf"/>
</dbReference>
<evidence type="ECO:0000259" key="4">
    <source>
        <dbReference type="PROSITE" id="PS50932"/>
    </source>
</evidence>
<dbReference type="PANTHER" id="PTHR30146">
    <property type="entry name" value="LACI-RELATED TRANSCRIPTIONAL REPRESSOR"/>
    <property type="match status" value="1"/>
</dbReference>
<evidence type="ECO:0000256" key="3">
    <source>
        <dbReference type="ARBA" id="ARBA00023163"/>
    </source>
</evidence>
<dbReference type="RefSeq" id="WP_264143199.1">
    <property type="nucleotide sequence ID" value="NZ_JAOYEY010000041.1"/>
</dbReference>
<dbReference type="PRINTS" id="PR00036">
    <property type="entry name" value="HTHLACI"/>
</dbReference>
<dbReference type="PROSITE" id="PS50932">
    <property type="entry name" value="HTH_LACI_2"/>
    <property type="match status" value="1"/>
</dbReference>
<evidence type="ECO:0000256" key="2">
    <source>
        <dbReference type="ARBA" id="ARBA00023125"/>
    </source>
</evidence>
<dbReference type="Pfam" id="PF00356">
    <property type="entry name" value="LacI"/>
    <property type="match status" value="1"/>
</dbReference>
<sequence>MVTIYDIARLSGVSKSTVSRVLNNHPYVSTENRMKVEKVIEELNYVPNSIAKQFRQKQTKCIGILVPDINHPYFSQLVGSISSECNRRGFKTVVHQTFSSKKLEREVYTQLRNRELDGIILTSSLLSEEEIAECTQKNLLVACNEDFSGNYFDVFCLNEENVTFEATTYLLNKGLTKIGFCSDNIDTPSQQARLRGFILAHDKNGINHTKDYLFNQISTIENGITLGKRLFRNRLEIEGIIAGSDFVAAGLIKSAEIHDIKIPQDFSVIGFDNHPISLATTPQVSTICNRIKDMSKDLVDHMANKMNGLKQIPVKKIYNGKIIIRESN</sequence>
<evidence type="ECO:0000256" key="1">
    <source>
        <dbReference type="ARBA" id="ARBA00023015"/>
    </source>
</evidence>
<dbReference type="CDD" id="cd06286">
    <property type="entry name" value="PBP1_CcpB-like"/>
    <property type="match status" value="1"/>
</dbReference>
<keyword evidence="2" id="KW-0238">DNA-binding</keyword>
<dbReference type="PROSITE" id="PS00356">
    <property type="entry name" value="HTH_LACI_1"/>
    <property type="match status" value="1"/>
</dbReference>
<dbReference type="Pfam" id="PF13377">
    <property type="entry name" value="Peripla_BP_3"/>
    <property type="match status" value="1"/>
</dbReference>
<dbReference type="EMBL" id="JAOYEY010000041">
    <property type="protein sequence ID" value="MCV9886647.1"/>
    <property type="molecule type" value="Genomic_DNA"/>
</dbReference>
<evidence type="ECO:0000313" key="6">
    <source>
        <dbReference type="Proteomes" id="UP001526147"/>
    </source>
</evidence>
<dbReference type="Gene3D" id="3.40.50.2300">
    <property type="match status" value="2"/>
</dbReference>